<dbReference type="PRINTS" id="PR00511">
    <property type="entry name" value="TEKTIN"/>
</dbReference>
<keyword evidence="7" id="KW-1185">Reference proteome</keyword>
<evidence type="ECO:0000256" key="2">
    <source>
        <dbReference type="ARBA" id="ARBA00007209"/>
    </source>
</evidence>
<dbReference type="GO" id="GO:0060294">
    <property type="term" value="P:cilium movement involved in cell motility"/>
    <property type="evidence" value="ECO:0007669"/>
    <property type="project" value="InterPro"/>
</dbReference>
<evidence type="ECO:0000256" key="5">
    <source>
        <dbReference type="SAM" id="MobiDB-lite"/>
    </source>
</evidence>
<dbReference type="Pfam" id="PF05327">
    <property type="entry name" value="RRN3"/>
    <property type="match status" value="1"/>
</dbReference>
<dbReference type="GO" id="GO:0005737">
    <property type="term" value="C:cytoplasm"/>
    <property type="evidence" value="ECO:0007669"/>
    <property type="project" value="UniProtKB-SubCell"/>
</dbReference>
<evidence type="ECO:0000313" key="6">
    <source>
        <dbReference type="EMBL" id="KAK4317921.1"/>
    </source>
</evidence>
<organism evidence="6 7">
    <name type="scientific">Petrolisthes manimaculis</name>
    <dbReference type="NCBI Taxonomy" id="1843537"/>
    <lineage>
        <taxon>Eukaryota</taxon>
        <taxon>Metazoa</taxon>
        <taxon>Ecdysozoa</taxon>
        <taxon>Arthropoda</taxon>
        <taxon>Crustacea</taxon>
        <taxon>Multicrustacea</taxon>
        <taxon>Malacostraca</taxon>
        <taxon>Eumalacostraca</taxon>
        <taxon>Eucarida</taxon>
        <taxon>Decapoda</taxon>
        <taxon>Pleocyemata</taxon>
        <taxon>Anomura</taxon>
        <taxon>Galatheoidea</taxon>
        <taxon>Porcellanidae</taxon>
        <taxon>Petrolisthes</taxon>
    </lineage>
</organism>
<proteinExistence type="inferred from homology"/>
<evidence type="ECO:0000256" key="3">
    <source>
        <dbReference type="ARBA" id="ARBA00010098"/>
    </source>
</evidence>
<dbReference type="PANTHER" id="PTHR12790">
    <property type="entry name" value="TRANSCRIPTION INITIATION FACTOR IA RRN3"/>
    <property type="match status" value="1"/>
</dbReference>
<comment type="similarity">
    <text evidence="2">Belongs to the tektin family.</text>
</comment>
<keyword evidence="4" id="KW-0963">Cytoplasm</keyword>
<comment type="subcellular location">
    <subcellularLocation>
        <location evidence="1">Cytoplasm</location>
    </subcellularLocation>
</comment>
<comment type="similarity">
    <text evidence="3">Belongs to the RRN3 family.</text>
</comment>
<feature type="region of interest" description="Disordered" evidence="5">
    <location>
        <begin position="688"/>
        <end position="713"/>
    </location>
</feature>
<dbReference type="PANTHER" id="PTHR12790:SF0">
    <property type="entry name" value="RNA POLYMERASE I-SPECIFIC TRANSCRIPTION INITIATION FACTOR RRN3-RELATED"/>
    <property type="match status" value="1"/>
</dbReference>
<dbReference type="AlphaFoldDB" id="A0AAE1Q1H9"/>
<dbReference type="InterPro" id="IPR007991">
    <property type="entry name" value="RNA_pol_I_trans_ini_fac_RRN3"/>
</dbReference>
<feature type="compositionally biased region" description="Acidic residues" evidence="5">
    <location>
        <begin position="690"/>
        <end position="713"/>
    </location>
</feature>
<dbReference type="GO" id="GO:0001181">
    <property type="term" value="F:RNA polymerase I general transcription initiation factor activity"/>
    <property type="evidence" value="ECO:0007669"/>
    <property type="project" value="InterPro"/>
</dbReference>
<dbReference type="InterPro" id="IPR000435">
    <property type="entry name" value="Tektins"/>
</dbReference>
<dbReference type="InterPro" id="IPR048256">
    <property type="entry name" value="Tektin-like"/>
</dbReference>
<evidence type="ECO:0008006" key="8">
    <source>
        <dbReference type="Google" id="ProtNLM"/>
    </source>
</evidence>
<dbReference type="EMBL" id="JAWZYT010000881">
    <property type="protein sequence ID" value="KAK4317921.1"/>
    <property type="molecule type" value="Genomic_DNA"/>
</dbReference>
<sequence>MMEGPNTTFLDVEQIGATLEDPRGPHQEVAAPREPTTFTSLVPHKAPLDVTPGNRPYRLQEARAGEFTPQQWYHHHLDTHHTADQLLQRSDRLRGQSRQTESYTAERTDCAEGSVTRGLDQRLNSTLELQSHLRQATSDTLDELALQDNIKSRLQVSLFALELPERNTAECIHIRRLRHDVDRTRDPVTHALEKETMVLQTDRELLTQTLKETDDQIFRLLEVKRLLEHDWSDKQEAFQLDHSAAKLVNDRMRAQFKAVSAALNEGVSEPDTWSHRSREHIAVCRREINSGTQLRAAAVQALGDVARDVEAAGEVTDVALNTRLSQLEEAKAKLVNKDAMLRKEIAEEETSLASLRQALQDKESPLQVAQSRHWTRSFRPGADRCLDNPHFRLKDELEELPRSIEILRERLRASEDTLEELHRLHEDFVKDILNREHTLSLERRCVAIPRVMTTMPLTPILKKPGFMSPSTRKRVLFSVTAPDRVHALILNFQRTADPTLYSDMFRGLSSEPESEQMSWLSQMTECVPLLDRKVDKLVLEFLKIPWFKSETVGKCAESFLVSLATAHTYYTFHILNQLTTFLVPDISGQEESLTKTPGLLSTEEKLFYQRVLHTMVSVYNHVPLSHDYILVLARKGNPFFRQHVHKHAVYTHNMLLLTSLLPPLRVGIFEVLLSNMVTIDVHAPRSELMVMDDDDDDDDDEEEEDDDNDNGNDEELFAMEIEESGKDGVKAADESLLEPSQTVMSHSSGNTLDVLMVVMLQYIHDTCHGIQHIKGAAEALKQEPNLQASESCRSGLAQMSNGDGKRTIGCECGGTQHDVEALKQLYLDLKEVFSRIILSTHATSHVQFLLFYIFALRPGLATIFLDYLRTKQFENPNCSRVVRQNAMVYIGSLLARGKFVPFSHVHSSLEVICSWCNTYLDNQERTRATNYEDLQLHTSFYNACQTIFYVFTFRYREYTENAKRLELARNLNLERLVLSQLNPLRVCAAPIVNNFAAVTRRFQLAYCYTIMENNKRLNLPTAQSDQHNVKTTLDVFFPFDPYLLLRSKRYIEPHYREFDGLPEDDKGNRYRQDSEGTQEMVISPKFYDFSYGTSPGYQRCLGGSLTPSSGVCVL</sequence>
<dbReference type="Pfam" id="PF03148">
    <property type="entry name" value="Tektin"/>
    <property type="match status" value="1"/>
</dbReference>
<evidence type="ECO:0000313" key="7">
    <source>
        <dbReference type="Proteomes" id="UP001292094"/>
    </source>
</evidence>
<dbReference type="GO" id="GO:0001042">
    <property type="term" value="F:RNA polymerase I core binding"/>
    <property type="evidence" value="ECO:0007669"/>
    <property type="project" value="TreeGrafter"/>
</dbReference>
<dbReference type="GO" id="GO:0005929">
    <property type="term" value="C:cilium"/>
    <property type="evidence" value="ECO:0007669"/>
    <property type="project" value="UniProtKB-ARBA"/>
</dbReference>
<protein>
    <recommendedName>
        <fullName evidence="8">RNA polymerase I-specific transcription initiation factor RRN3</fullName>
    </recommendedName>
</protein>
<accession>A0AAE1Q1H9</accession>
<dbReference type="Proteomes" id="UP001292094">
    <property type="component" value="Unassembled WGS sequence"/>
</dbReference>
<comment type="caution">
    <text evidence="6">The sequence shown here is derived from an EMBL/GenBank/DDBJ whole genome shotgun (WGS) entry which is preliminary data.</text>
</comment>
<dbReference type="GO" id="GO:0005634">
    <property type="term" value="C:nucleus"/>
    <property type="evidence" value="ECO:0007669"/>
    <property type="project" value="TreeGrafter"/>
</dbReference>
<reference evidence="6" key="1">
    <citation type="submission" date="2023-11" db="EMBL/GenBank/DDBJ databases">
        <title>Genome assemblies of two species of porcelain crab, Petrolisthes cinctipes and Petrolisthes manimaculis (Anomura: Porcellanidae).</title>
        <authorList>
            <person name="Angst P."/>
        </authorList>
    </citation>
    <scope>NUCLEOTIDE SEQUENCE</scope>
    <source>
        <strain evidence="6">PB745_02</strain>
        <tissue evidence="6">Gill</tissue>
    </source>
</reference>
<gene>
    <name evidence="6" type="ORF">Pmani_011030</name>
</gene>
<evidence type="ECO:0000256" key="4">
    <source>
        <dbReference type="ARBA" id="ARBA00022490"/>
    </source>
</evidence>
<evidence type="ECO:0000256" key="1">
    <source>
        <dbReference type="ARBA" id="ARBA00004496"/>
    </source>
</evidence>
<feature type="region of interest" description="Disordered" evidence="5">
    <location>
        <begin position="88"/>
        <end position="112"/>
    </location>
</feature>
<dbReference type="GO" id="GO:0006361">
    <property type="term" value="P:transcription initiation at RNA polymerase I promoter"/>
    <property type="evidence" value="ECO:0007669"/>
    <property type="project" value="InterPro"/>
</dbReference>
<name>A0AAE1Q1H9_9EUCA</name>